<protein>
    <submittedName>
        <fullName evidence="1">Uncharacterized protein</fullName>
    </submittedName>
</protein>
<proteinExistence type="predicted"/>
<reference evidence="2" key="1">
    <citation type="journal article" date="2014" name="Soil Biol. Biochem.">
        <title>Structure and function of bacterial communities in ageing soils: Insights from the Mendocino ecological staircase.</title>
        <authorList>
            <person name="Uroz S."/>
            <person name="Tech J.J."/>
            <person name="Sawaya N.A."/>
            <person name="Frey-Klett P."/>
            <person name="Leveau J.H.J."/>
        </authorList>
    </citation>
    <scope>NUCLEOTIDE SEQUENCE [LARGE SCALE GENOMIC DNA]</scope>
    <source>
        <strain evidence="2">Cal35</strain>
    </source>
</reference>
<organism evidence="1 2">
    <name type="scientific">Collimonas arenae</name>
    <dbReference type="NCBI Taxonomy" id="279058"/>
    <lineage>
        <taxon>Bacteria</taxon>
        <taxon>Pseudomonadati</taxon>
        <taxon>Pseudomonadota</taxon>
        <taxon>Betaproteobacteria</taxon>
        <taxon>Burkholderiales</taxon>
        <taxon>Oxalobacteraceae</taxon>
        <taxon>Collimonas</taxon>
    </lineage>
</organism>
<dbReference type="Proteomes" id="UP000030302">
    <property type="component" value="Chromosome"/>
</dbReference>
<sequence>MTATAISGIPLIFASGYDITQGDPRGRFFTIKATYKFL</sequence>
<name>A0A0A1F6X4_9BURK</name>
<gene>
    <name evidence="1" type="ORF">LT85_0279</name>
</gene>
<evidence type="ECO:0000313" key="2">
    <source>
        <dbReference type="Proteomes" id="UP000030302"/>
    </source>
</evidence>
<evidence type="ECO:0000313" key="1">
    <source>
        <dbReference type="EMBL" id="AIY39439.1"/>
    </source>
</evidence>
<dbReference type="AlphaFoldDB" id="A0A0A1F6X4"/>
<keyword evidence="2" id="KW-1185">Reference proteome</keyword>
<dbReference type="KEGG" id="care:LT85_0279"/>
<dbReference type="HOGENOM" id="CLU_3326704_0_0_4"/>
<accession>A0A0A1F6X4</accession>
<dbReference type="EMBL" id="CP009962">
    <property type="protein sequence ID" value="AIY39439.1"/>
    <property type="molecule type" value="Genomic_DNA"/>
</dbReference>